<dbReference type="InterPro" id="IPR050834">
    <property type="entry name" value="Glycosyltransf_2"/>
</dbReference>
<dbReference type="EMBL" id="AP021876">
    <property type="protein sequence ID" value="BBO79850.1"/>
    <property type="molecule type" value="Genomic_DNA"/>
</dbReference>
<gene>
    <name evidence="2" type="ORF">DSCO28_04160</name>
</gene>
<dbReference type="Gene3D" id="3.90.550.10">
    <property type="entry name" value="Spore Coat Polysaccharide Biosynthesis Protein SpsA, Chain A"/>
    <property type="match status" value="1"/>
</dbReference>
<reference evidence="2 3" key="1">
    <citation type="submission" date="2019-11" db="EMBL/GenBank/DDBJ databases">
        <title>Comparative genomics of hydrocarbon-degrading Desulfosarcina strains.</title>
        <authorList>
            <person name="Watanabe M."/>
            <person name="Kojima H."/>
            <person name="Fukui M."/>
        </authorList>
    </citation>
    <scope>NUCLEOTIDE SEQUENCE [LARGE SCALE GENOMIC DNA]</scope>
    <source>
        <strain evidence="2 3">28bB2T</strain>
    </source>
</reference>
<proteinExistence type="predicted"/>
<sequence>MRNANQQKHEINEYPLVSAIIPAFNAQYYIETTVQSICGQSYSNIEIIVVDDGSTDETTSIIEQLSKKDKRIRLCRQANQGLASARNLGIRHSKGDFIAPVDADDVCYPTKIENLLGCMAKTDKQVGLAYSWSTRIDEKGNIIGKGRQSQEKGDVFGALLFTNFIGNGSACMIRKSCLDNVGLYDTAFFEHDAQGCEDWDLYMRIAEKFKFEVVNDYLTMYRKTATGMSNNYFNMEKSKRLALQKLKTRNPWIPDRVICLSNAYYLIWLSNIALQNECFFDSYKLYLKAGNFDPALFSDKTYLVFLMKRLLKSIRPVRALHSRYNRAVVQSNQCNHRPNTSNRYSLKKLDPNGRRANHHTSYFHLWGKRYEEVIKVVEKEREKHFASTEIIPPNTHL</sequence>
<evidence type="ECO:0000313" key="3">
    <source>
        <dbReference type="Proteomes" id="UP000425960"/>
    </source>
</evidence>
<dbReference type="RefSeq" id="WP_155320955.1">
    <property type="nucleotide sequence ID" value="NZ_AP021876.1"/>
</dbReference>
<dbReference type="AlphaFoldDB" id="A0A5K7ZMW9"/>
<dbReference type="PANTHER" id="PTHR43685">
    <property type="entry name" value="GLYCOSYLTRANSFERASE"/>
    <property type="match status" value="1"/>
</dbReference>
<dbReference type="Pfam" id="PF00535">
    <property type="entry name" value="Glycos_transf_2"/>
    <property type="match status" value="1"/>
</dbReference>
<evidence type="ECO:0000259" key="1">
    <source>
        <dbReference type="Pfam" id="PF00535"/>
    </source>
</evidence>
<dbReference type="KEGG" id="dov:DSCO28_04160"/>
<dbReference type="InterPro" id="IPR001173">
    <property type="entry name" value="Glyco_trans_2-like"/>
</dbReference>
<dbReference type="InterPro" id="IPR029044">
    <property type="entry name" value="Nucleotide-diphossugar_trans"/>
</dbReference>
<dbReference type="CDD" id="cd00761">
    <property type="entry name" value="Glyco_tranf_GTA_type"/>
    <property type="match status" value="1"/>
</dbReference>
<accession>A0A5K7ZMW9</accession>
<organism evidence="2 3">
    <name type="scientific">Desulfosarcina ovata subsp. sediminis</name>
    <dbReference type="NCBI Taxonomy" id="885957"/>
    <lineage>
        <taxon>Bacteria</taxon>
        <taxon>Pseudomonadati</taxon>
        <taxon>Thermodesulfobacteriota</taxon>
        <taxon>Desulfobacteria</taxon>
        <taxon>Desulfobacterales</taxon>
        <taxon>Desulfosarcinaceae</taxon>
        <taxon>Desulfosarcina</taxon>
    </lineage>
</organism>
<feature type="domain" description="Glycosyltransferase 2-like" evidence="1">
    <location>
        <begin position="18"/>
        <end position="175"/>
    </location>
</feature>
<dbReference type="PANTHER" id="PTHR43685:SF11">
    <property type="entry name" value="GLYCOSYLTRANSFERASE TAGX-RELATED"/>
    <property type="match status" value="1"/>
</dbReference>
<protein>
    <recommendedName>
        <fullName evidence="1">Glycosyltransferase 2-like domain-containing protein</fullName>
    </recommendedName>
</protein>
<dbReference type="Proteomes" id="UP000425960">
    <property type="component" value="Chromosome"/>
</dbReference>
<name>A0A5K7ZMW9_9BACT</name>
<evidence type="ECO:0000313" key="2">
    <source>
        <dbReference type="EMBL" id="BBO79850.1"/>
    </source>
</evidence>
<dbReference type="SUPFAM" id="SSF53448">
    <property type="entry name" value="Nucleotide-diphospho-sugar transferases"/>
    <property type="match status" value="1"/>
</dbReference>